<comment type="caution">
    <text evidence="2">The sequence shown here is derived from an EMBL/GenBank/DDBJ whole genome shotgun (WGS) entry which is preliminary data.</text>
</comment>
<dbReference type="RefSeq" id="XP_044553239.1">
    <property type="nucleotide sequence ID" value="XM_044690657.1"/>
</dbReference>
<dbReference type="Gene3D" id="2.60.120.260">
    <property type="entry name" value="Galactose-binding domain-like"/>
    <property type="match status" value="1"/>
</dbReference>
<dbReference type="GeneID" id="68107100"/>
<organism evidence="2 3">
    <name type="scientific">Naegleria lovaniensis</name>
    <name type="common">Amoeba</name>
    <dbReference type="NCBI Taxonomy" id="51637"/>
    <lineage>
        <taxon>Eukaryota</taxon>
        <taxon>Discoba</taxon>
        <taxon>Heterolobosea</taxon>
        <taxon>Tetramitia</taxon>
        <taxon>Eutetramitia</taxon>
        <taxon>Vahlkampfiidae</taxon>
        <taxon>Naegleria</taxon>
    </lineage>
</organism>
<dbReference type="PROSITE" id="PS50022">
    <property type="entry name" value="FA58C_3"/>
    <property type="match status" value="1"/>
</dbReference>
<accession>A0AA88KUK3</accession>
<dbReference type="InterPro" id="IPR000421">
    <property type="entry name" value="FA58C"/>
</dbReference>
<dbReference type="SUPFAM" id="SSF49785">
    <property type="entry name" value="Galactose-binding domain-like"/>
    <property type="match status" value="1"/>
</dbReference>
<evidence type="ECO:0000259" key="1">
    <source>
        <dbReference type="PROSITE" id="PS50022"/>
    </source>
</evidence>
<keyword evidence="3" id="KW-1185">Reference proteome</keyword>
<dbReference type="CDD" id="cd00057">
    <property type="entry name" value="FA58C"/>
    <property type="match status" value="1"/>
</dbReference>
<proteinExistence type="predicted"/>
<evidence type="ECO:0000313" key="3">
    <source>
        <dbReference type="Proteomes" id="UP000816034"/>
    </source>
</evidence>
<dbReference type="EMBL" id="PYSW02000008">
    <property type="protein sequence ID" value="KAG2389247.1"/>
    <property type="molecule type" value="Genomic_DNA"/>
</dbReference>
<name>A0AA88KUK3_NAELO</name>
<evidence type="ECO:0000313" key="2">
    <source>
        <dbReference type="EMBL" id="KAG2389247.1"/>
    </source>
</evidence>
<reference evidence="2 3" key="1">
    <citation type="journal article" date="2018" name="BMC Genomics">
        <title>The genome of Naegleria lovaniensis, the basis for a comparative approach to unravel pathogenicity factors of the human pathogenic amoeba N. fowleri.</title>
        <authorList>
            <person name="Liechti N."/>
            <person name="Schurch N."/>
            <person name="Bruggmann R."/>
            <person name="Wittwer M."/>
        </authorList>
    </citation>
    <scope>NUCLEOTIDE SEQUENCE [LARGE SCALE GENOMIC DNA]</scope>
    <source>
        <strain evidence="2 3">ATCC 30569</strain>
    </source>
</reference>
<dbReference type="PANTHER" id="PTHR24543">
    <property type="entry name" value="MULTICOPPER OXIDASE-RELATED"/>
    <property type="match status" value="1"/>
</dbReference>
<dbReference type="Proteomes" id="UP000816034">
    <property type="component" value="Unassembled WGS sequence"/>
</dbReference>
<dbReference type="AlphaFoldDB" id="A0AA88KUK3"/>
<dbReference type="Pfam" id="PF00754">
    <property type="entry name" value="F5_F8_type_C"/>
    <property type="match status" value="1"/>
</dbReference>
<dbReference type="InterPro" id="IPR008979">
    <property type="entry name" value="Galactose-bd-like_sf"/>
</dbReference>
<protein>
    <recommendedName>
        <fullName evidence="1">F5/8 type C domain-containing protein</fullName>
    </recommendedName>
</protein>
<gene>
    <name evidence="2" type="ORF">C9374_014647</name>
</gene>
<sequence length="297" mass="33748">MHTQQVRHLIFTDPITQSTSKISLNVSHQNGCTVFSAFVFRQLYEYKSEPKSDPELDVYNNFFNPAMTATWQIPNEILVISVGIKSIQLFRQNLTSYQDLERRMQSILEKPLICVLKDPMTSGGMNSTSVQQLLPAISGLGCHVTASSSWSPTYSAVNVALNHQQKVFDAGQYDVDTDKCWVAANGDNNPWLKVNFGELAFVHKIEIQGRKKYQHWVSQFELHASQDGVNWMAVPYNPQSTLFPGNTDESTIVSHTLQSPVLARVLKIVPKTWHTEANMRCEVYITFPEKEYYHSTI</sequence>
<feature type="domain" description="F5/8 type C" evidence="1">
    <location>
        <begin position="181"/>
        <end position="286"/>
    </location>
</feature>
<dbReference type="FunFam" id="2.60.120.260:FF:000016">
    <property type="entry name" value="Contactin-associated protein-like 4 isoform 1"/>
    <property type="match status" value="1"/>
</dbReference>